<dbReference type="Pfam" id="PF01624">
    <property type="entry name" value="MutS_I"/>
    <property type="match status" value="1"/>
</dbReference>
<reference evidence="2 4" key="1">
    <citation type="submission" date="2019-06" db="EMBL/GenBank/DDBJ databases">
        <title>Draft genomes of female and male turbot (Scophthalmus maximus).</title>
        <authorList>
            <person name="Xu H."/>
            <person name="Xu X.-W."/>
            <person name="Shao C."/>
            <person name="Chen S."/>
        </authorList>
    </citation>
    <scope>NUCLEOTIDE SEQUENCE [LARGE SCALE GENOMIC DNA]</scope>
    <source>
        <strain evidence="2">Ysfricsl-2016a</strain>
        <tissue evidence="2">Blood</tissue>
    </source>
</reference>
<dbReference type="InterPro" id="IPR007695">
    <property type="entry name" value="DNA_mismatch_repair_MutS-lik_N"/>
</dbReference>
<dbReference type="Gene3D" id="3.40.1170.10">
    <property type="entry name" value="DNA repair protein MutS, domain I"/>
    <property type="match status" value="1"/>
</dbReference>
<dbReference type="GO" id="GO:0006298">
    <property type="term" value="P:mismatch repair"/>
    <property type="evidence" value="ECO:0007669"/>
    <property type="project" value="InterPro"/>
</dbReference>
<gene>
    <name evidence="3" type="ORF">F2P81_022484</name>
    <name evidence="2" type="ORF">F2P81_026419</name>
</gene>
<dbReference type="EMBL" id="VEVO01017499">
    <property type="protein sequence ID" value="KAF0021328.1"/>
    <property type="molecule type" value="Genomic_DNA"/>
</dbReference>
<evidence type="ECO:0000313" key="3">
    <source>
        <dbReference type="EMBL" id="KAF0025603.1"/>
    </source>
</evidence>
<protein>
    <recommendedName>
        <fullName evidence="1">DNA mismatch repair protein MutS-like N-terminal domain-containing protein</fullName>
    </recommendedName>
</protein>
<feature type="domain" description="DNA mismatch repair protein MutS-like N-terminal" evidence="1">
    <location>
        <begin position="18"/>
        <end position="64"/>
    </location>
</feature>
<accession>A0A6A4RMG6</accession>
<dbReference type="Proteomes" id="UP000438429">
    <property type="component" value="Unassembled WGS sequence"/>
</dbReference>
<dbReference type="InterPro" id="IPR016151">
    <property type="entry name" value="DNA_mismatch_repair_MutS_N"/>
</dbReference>
<dbReference type="EMBL" id="VEVO01000020">
    <property type="protein sequence ID" value="KAF0025603.1"/>
    <property type="molecule type" value="Genomic_DNA"/>
</dbReference>
<proteinExistence type="predicted"/>
<evidence type="ECO:0000259" key="1">
    <source>
        <dbReference type="Pfam" id="PF01624"/>
    </source>
</evidence>
<name>A0A6A4RMG6_SCOMX</name>
<evidence type="ECO:0000313" key="2">
    <source>
        <dbReference type="EMBL" id="KAF0021328.1"/>
    </source>
</evidence>
<comment type="caution">
    <text evidence="2">The sequence shown here is derived from an EMBL/GenBank/DDBJ whole genome shotgun (WGS) entry which is preliminary data.</text>
</comment>
<dbReference type="AlphaFoldDB" id="A0A6A4RMG6"/>
<organism evidence="2 4">
    <name type="scientific">Scophthalmus maximus</name>
    <name type="common">Turbot</name>
    <name type="synonym">Psetta maxima</name>
    <dbReference type="NCBI Taxonomy" id="52904"/>
    <lineage>
        <taxon>Eukaryota</taxon>
        <taxon>Metazoa</taxon>
        <taxon>Chordata</taxon>
        <taxon>Craniata</taxon>
        <taxon>Vertebrata</taxon>
        <taxon>Euteleostomi</taxon>
        <taxon>Actinopterygii</taxon>
        <taxon>Neopterygii</taxon>
        <taxon>Teleostei</taxon>
        <taxon>Neoteleostei</taxon>
        <taxon>Acanthomorphata</taxon>
        <taxon>Carangaria</taxon>
        <taxon>Pleuronectiformes</taxon>
        <taxon>Pleuronectoidei</taxon>
        <taxon>Scophthalmidae</taxon>
        <taxon>Scophthalmus</taxon>
    </lineage>
</organism>
<dbReference type="GO" id="GO:0005524">
    <property type="term" value="F:ATP binding"/>
    <property type="evidence" value="ECO:0007669"/>
    <property type="project" value="InterPro"/>
</dbReference>
<sequence length="74" mass="8182">MAVQPKQNLSMDSAAEHGFLNFVFSMPEKPDTTFRIFDRSDYYTVHGKDATFAAREVFKTNGVIKYLGSGASAA</sequence>
<evidence type="ECO:0000313" key="4">
    <source>
        <dbReference type="Proteomes" id="UP000438429"/>
    </source>
</evidence>
<dbReference type="GO" id="GO:0030983">
    <property type="term" value="F:mismatched DNA binding"/>
    <property type="evidence" value="ECO:0007669"/>
    <property type="project" value="InterPro"/>
</dbReference>